<keyword evidence="3" id="KW-1185">Reference proteome</keyword>
<feature type="non-terminal residue" evidence="2">
    <location>
        <position position="185"/>
    </location>
</feature>
<reference evidence="3" key="1">
    <citation type="journal article" date="2017" name="Nat. Commun.">
        <title>The North American bullfrog draft genome provides insight into hormonal regulation of long noncoding RNA.</title>
        <authorList>
            <person name="Hammond S.A."/>
            <person name="Warren R.L."/>
            <person name="Vandervalk B.P."/>
            <person name="Kucuk E."/>
            <person name="Khan H."/>
            <person name="Gibb E.A."/>
            <person name="Pandoh P."/>
            <person name="Kirk H."/>
            <person name="Zhao Y."/>
            <person name="Jones M."/>
            <person name="Mungall A.J."/>
            <person name="Coope R."/>
            <person name="Pleasance S."/>
            <person name="Moore R.A."/>
            <person name="Holt R.A."/>
            <person name="Round J.M."/>
            <person name="Ohora S."/>
            <person name="Walle B.V."/>
            <person name="Veldhoen N."/>
            <person name="Helbing C.C."/>
            <person name="Birol I."/>
        </authorList>
    </citation>
    <scope>NUCLEOTIDE SEQUENCE [LARGE SCALE GENOMIC DNA]</scope>
</reference>
<dbReference type="EMBL" id="KZ061423">
    <property type="protein sequence ID" value="PIO10984.1"/>
    <property type="molecule type" value="Genomic_DNA"/>
</dbReference>
<evidence type="ECO:0000313" key="3">
    <source>
        <dbReference type="Proteomes" id="UP000228934"/>
    </source>
</evidence>
<feature type="region of interest" description="Disordered" evidence="1">
    <location>
        <begin position="1"/>
        <end position="58"/>
    </location>
</feature>
<gene>
    <name evidence="2" type="ORF">AB205_0101650</name>
</gene>
<feature type="compositionally biased region" description="Basic and acidic residues" evidence="1">
    <location>
        <begin position="30"/>
        <end position="39"/>
    </location>
</feature>
<dbReference type="Proteomes" id="UP000228934">
    <property type="component" value="Unassembled WGS sequence"/>
</dbReference>
<feature type="compositionally biased region" description="Polar residues" evidence="1">
    <location>
        <begin position="13"/>
        <end position="29"/>
    </location>
</feature>
<sequence>QLARVEEAVFPPQQRSVHLGDSTTDISSQHPDEGMEKEAAGSPPQWQLHTRAEDVESPAEVLARGQSAAGLCPQLTEEGVPVVVDGTSVSTDTTPENGATLRQEDVSHALQALGDFHLLKVDGTSVPTCIPQGCWSVGPNPQQHDGVSPVTLSSLQRLKGLQGEGPVQACPQWRACSLREAEVGS</sequence>
<feature type="non-terminal residue" evidence="2">
    <location>
        <position position="1"/>
    </location>
</feature>
<name>A0A2G9Q5W6_AQUCT</name>
<protein>
    <submittedName>
        <fullName evidence="2">Uncharacterized protein</fullName>
    </submittedName>
</protein>
<proteinExistence type="predicted"/>
<evidence type="ECO:0000313" key="2">
    <source>
        <dbReference type="EMBL" id="PIO10984.1"/>
    </source>
</evidence>
<evidence type="ECO:0000256" key="1">
    <source>
        <dbReference type="SAM" id="MobiDB-lite"/>
    </source>
</evidence>
<dbReference type="AlphaFoldDB" id="A0A2G9Q5W6"/>
<organism evidence="2 3">
    <name type="scientific">Aquarana catesbeiana</name>
    <name type="common">American bullfrog</name>
    <name type="synonym">Rana catesbeiana</name>
    <dbReference type="NCBI Taxonomy" id="8400"/>
    <lineage>
        <taxon>Eukaryota</taxon>
        <taxon>Metazoa</taxon>
        <taxon>Chordata</taxon>
        <taxon>Craniata</taxon>
        <taxon>Vertebrata</taxon>
        <taxon>Euteleostomi</taxon>
        <taxon>Amphibia</taxon>
        <taxon>Batrachia</taxon>
        <taxon>Anura</taxon>
        <taxon>Neobatrachia</taxon>
        <taxon>Ranoidea</taxon>
        <taxon>Ranidae</taxon>
        <taxon>Aquarana</taxon>
    </lineage>
</organism>
<accession>A0A2G9Q5W6</accession>